<evidence type="ECO:0000313" key="3">
    <source>
        <dbReference type="EMBL" id="KAF1946154.1"/>
    </source>
</evidence>
<sequence length="505" mass="56326">MADYRYERGRSEEYEQWPNPSTLVDCEHNQHQHSEDHGQPYSIQYAGNDQYPSVMNACASSQVPEDTPCSPYGGSYQEMENNSRQHELGKGPGMTPLLANPQVRRGRCMQPSRQEDVNPPPTECVPYEHPSQDFLPQTMAPSPAYLVNEKDWNLDEIYSTIGKDATGDDSAGLQNVPYDASIAAYFSSMDGAPYHATENLTTVAMEDIFNPSQQMEAATEAQTDMNWALDRSPLDTLDDASLDPKQFNTMNFSANAGPWTPFQKIMVNQVPLHCTESRGVCRQETSDTTRSMLTQNNTVSSHLMTEDPTTPMSSRGLPINEMGDSVLTARPLRLTAYRMMSNDPLFHFFQCNIEEPAIPQMEQPNSNIQPSSEHLAPLMQKNISSAPSSTTEASSADGSSTGVPSPDAADVLYCVVIGCLASFSGMYRKGNLARHQRHNHNRTRICICESESCDKVFKRQDARLKHYRKYHPRLAADRPYVARRSQGRCPGGDQDADLRSISGWT</sequence>
<evidence type="ECO:0000256" key="1">
    <source>
        <dbReference type="SAM" id="MobiDB-lite"/>
    </source>
</evidence>
<dbReference type="PROSITE" id="PS00028">
    <property type="entry name" value="ZINC_FINGER_C2H2_1"/>
    <property type="match status" value="1"/>
</dbReference>
<feature type="compositionally biased region" description="Basic and acidic residues" evidence="1">
    <location>
        <begin position="1"/>
        <end position="13"/>
    </location>
</feature>
<dbReference type="EMBL" id="ML976005">
    <property type="protein sequence ID" value="KAF1946154.1"/>
    <property type="molecule type" value="Genomic_DNA"/>
</dbReference>
<dbReference type="Proteomes" id="UP000800038">
    <property type="component" value="Unassembled WGS sequence"/>
</dbReference>
<dbReference type="AlphaFoldDB" id="A0A6A5T2A7"/>
<dbReference type="OrthoDB" id="3940153at2759"/>
<dbReference type="InterPro" id="IPR013087">
    <property type="entry name" value="Znf_C2H2_type"/>
</dbReference>
<feature type="domain" description="C2H2-type" evidence="2">
    <location>
        <begin position="448"/>
        <end position="471"/>
    </location>
</feature>
<organism evidence="3 4">
    <name type="scientific">Clathrospora elynae</name>
    <dbReference type="NCBI Taxonomy" id="706981"/>
    <lineage>
        <taxon>Eukaryota</taxon>
        <taxon>Fungi</taxon>
        <taxon>Dikarya</taxon>
        <taxon>Ascomycota</taxon>
        <taxon>Pezizomycotina</taxon>
        <taxon>Dothideomycetes</taxon>
        <taxon>Pleosporomycetidae</taxon>
        <taxon>Pleosporales</taxon>
        <taxon>Diademaceae</taxon>
        <taxon>Clathrospora</taxon>
    </lineage>
</organism>
<proteinExistence type="predicted"/>
<keyword evidence="4" id="KW-1185">Reference proteome</keyword>
<protein>
    <recommendedName>
        <fullName evidence="2">C2H2-type domain-containing protein</fullName>
    </recommendedName>
</protein>
<evidence type="ECO:0000259" key="2">
    <source>
        <dbReference type="PROSITE" id="PS00028"/>
    </source>
</evidence>
<evidence type="ECO:0000313" key="4">
    <source>
        <dbReference type="Proteomes" id="UP000800038"/>
    </source>
</evidence>
<feature type="region of interest" description="Disordered" evidence="1">
    <location>
        <begin position="384"/>
        <end position="404"/>
    </location>
</feature>
<feature type="region of interest" description="Disordered" evidence="1">
    <location>
        <begin position="1"/>
        <end position="39"/>
    </location>
</feature>
<feature type="compositionally biased region" description="Low complexity" evidence="1">
    <location>
        <begin position="384"/>
        <end position="396"/>
    </location>
</feature>
<name>A0A6A5T2A7_9PLEO</name>
<feature type="compositionally biased region" description="Basic and acidic residues" evidence="1">
    <location>
        <begin position="25"/>
        <end position="38"/>
    </location>
</feature>
<reference evidence="3" key="1">
    <citation type="journal article" date="2020" name="Stud. Mycol.">
        <title>101 Dothideomycetes genomes: a test case for predicting lifestyles and emergence of pathogens.</title>
        <authorList>
            <person name="Haridas S."/>
            <person name="Albert R."/>
            <person name="Binder M."/>
            <person name="Bloem J."/>
            <person name="Labutti K."/>
            <person name="Salamov A."/>
            <person name="Andreopoulos B."/>
            <person name="Baker S."/>
            <person name="Barry K."/>
            <person name="Bills G."/>
            <person name="Bluhm B."/>
            <person name="Cannon C."/>
            <person name="Castanera R."/>
            <person name="Culley D."/>
            <person name="Daum C."/>
            <person name="Ezra D."/>
            <person name="Gonzalez J."/>
            <person name="Henrissat B."/>
            <person name="Kuo A."/>
            <person name="Liang C."/>
            <person name="Lipzen A."/>
            <person name="Lutzoni F."/>
            <person name="Magnuson J."/>
            <person name="Mondo S."/>
            <person name="Nolan M."/>
            <person name="Ohm R."/>
            <person name="Pangilinan J."/>
            <person name="Park H.-J."/>
            <person name="Ramirez L."/>
            <person name="Alfaro M."/>
            <person name="Sun H."/>
            <person name="Tritt A."/>
            <person name="Yoshinaga Y."/>
            <person name="Zwiers L.-H."/>
            <person name="Turgeon B."/>
            <person name="Goodwin S."/>
            <person name="Spatafora J."/>
            <person name="Crous P."/>
            <person name="Grigoriev I."/>
        </authorList>
    </citation>
    <scope>NUCLEOTIDE SEQUENCE</scope>
    <source>
        <strain evidence="3">CBS 161.51</strain>
    </source>
</reference>
<gene>
    <name evidence="3" type="ORF">EJ02DRAFT_262904</name>
</gene>
<dbReference type="Gene3D" id="3.30.160.60">
    <property type="entry name" value="Classic Zinc Finger"/>
    <property type="match status" value="1"/>
</dbReference>
<accession>A0A6A5T2A7</accession>